<sequence length="88" mass="9483">MLHLATLGADLRERDIGPHVIEQGIDTSATEGRAMVGMLSVLAELQRELIVANTNDGLPSARARGRVGGHRPKLTEDPAALAQRLYDQ</sequence>
<dbReference type="SUPFAM" id="SSF53041">
    <property type="entry name" value="Resolvase-like"/>
    <property type="match status" value="1"/>
</dbReference>
<feature type="compositionally biased region" description="Basic residues" evidence="1">
    <location>
        <begin position="63"/>
        <end position="72"/>
    </location>
</feature>
<evidence type="ECO:0000259" key="2">
    <source>
        <dbReference type="PROSITE" id="PS51736"/>
    </source>
</evidence>
<dbReference type="InterPro" id="IPR006119">
    <property type="entry name" value="Resolv_N"/>
</dbReference>
<dbReference type="Gene3D" id="3.40.50.1390">
    <property type="entry name" value="Resolvase, N-terminal catalytic domain"/>
    <property type="match status" value="1"/>
</dbReference>
<dbReference type="InterPro" id="IPR036162">
    <property type="entry name" value="Resolvase-like_N_sf"/>
</dbReference>
<evidence type="ECO:0000256" key="1">
    <source>
        <dbReference type="SAM" id="MobiDB-lite"/>
    </source>
</evidence>
<feature type="domain" description="Resolvase/invertase-type recombinase catalytic" evidence="2">
    <location>
        <begin position="1"/>
        <end position="65"/>
    </location>
</feature>
<dbReference type="Proteomes" id="UP001432060">
    <property type="component" value="Chromosome"/>
</dbReference>
<evidence type="ECO:0000313" key="3">
    <source>
        <dbReference type="EMBL" id="WUT80790.1"/>
    </source>
</evidence>
<accession>A0ABZ1XBA8</accession>
<dbReference type="RefSeq" id="WP_329394662.1">
    <property type="nucleotide sequence ID" value="NZ_CP109019.1"/>
</dbReference>
<proteinExistence type="predicted"/>
<dbReference type="Pfam" id="PF00239">
    <property type="entry name" value="Resolvase"/>
    <property type="match status" value="1"/>
</dbReference>
<gene>
    <name evidence="3" type="ORF">OG515_00610</name>
</gene>
<organism evidence="3 4">
    <name type="scientific">Streptomyces melanogenes</name>
    <dbReference type="NCBI Taxonomy" id="67326"/>
    <lineage>
        <taxon>Bacteria</taxon>
        <taxon>Bacillati</taxon>
        <taxon>Actinomycetota</taxon>
        <taxon>Actinomycetes</taxon>
        <taxon>Kitasatosporales</taxon>
        <taxon>Streptomycetaceae</taxon>
        <taxon>Streptomyces</taxon>
    </lineage>
</organism>
<keyword evidence="4" id="KW-1185">Reference proteome</keyword>
<reference evidence="3" key="1">
    <citation type="submission" date="2022-10" db="EMBL/GenBank/DDBJ databases">
        <title>The complete genomes of actinobacterial strains from the NBC collection.</title>
        <authorList>
            <person name="Joergensen T.S."/>
            <person name="Alvarez Arevalo M."/>
            <person name="Sterndorff E.B."/>
            <person name="Faurdal D."/>
            <person name="Vuksanovic O."/>
            <person name="Mourched A.-S."/>
            <person name="Charusanti P."/>
            <person name="Shaw S."/>
            <person name="Blin K."/>
            <person name="Weber T."/>
        </authorList>
    </citation>
    <scope>NUCLEOTIDE SEQUENCE</scope>
    <source>
        <strain evidence="3">NBC_00668</strain>
    </source>
</reference>
<dbReference type="EMBL" id="CP109019">
    <property type="protein sequence ID" value="WUT80790.1"/>
    <property type="molecule type" value="Genomic_DNA"/>
</dbReference>
<feature type="region of interest" description="Disordered" evidence="1">
    <location>
        <begin position="60"/>
        <end position="88"/>
    </location>
</feature>
<name>A0ABZ1XBA8_9ACTN</name>
<protein>
    <submittedName>
        <fullName evidence="3">Recombinase family protein</fullName>
    </submittedName>
</protein>
<evidence type="ECO:0000313" key="4">
    <source>
        <dbReference type="Proteomes" id="UP001432060"/>
    </source>
</evidence>
<dbReference type="PROSITE" id="PS51736">
    <property type="entry name" value="RECOMBINASES_3"/>
    <property type="match status" value="1"/>
</dbReference>